<dbReference type="GO" id="GO:0008168">
    <property type="term" value="F:methyltransferase activity"/>
    <property type="evidence" value="ECO:0007669"/>
    <property type="project" value="UniProtKB-KW"/>
</dbReference>
<dbReference type="InterPro" id="IPR041532">
    <property type="entry name" value="RlmI-like_PUA"/>
</dbReference>
<dbReference type="RefSeq" id="WP_250724921.1">
    <property type="nucleotide sequence ID" value="NZ_CP098400.1"/>
</dbReference>
<dbReference type="CDD" id="cd11572">
    <property type="entry name" value="RlmI_M_like"/>
    <property type="match status" value="1"/>
</dbReference>
<name>A0A9J6ZSN2_9BACT</name>
<evidence type="ECO:0000256" key="2">
    <source>
        <dbReference type="ARBA" id="ARBA00022490"/>
    </source>
</evidence>
<reference evidence="10" key="1">
    <citation type="submission" date="2022-05" db="EMBL/GenBank/DDBJ databases">
        <authorList>
            <person name="Sun X."/>
        </authorList>
    </citation>
    <scope>NUCLEOTIDE SEQUENCE</scope>
    <source>
        <strain evidence="10">Ai-910</strain>
    </source>
</reference>
<evidence type="ECO:0000256" key="4">
    <source>
        <dbReference type="ARBA" id="ARBA00022603"/>
    </source>
</evidence>
<dbReference type="SMART" id="SM00359">
    <property type="entry name" value="PUA"/>
    <property type="match status" value="1"/>
</dbReference>
<dbReference type="KEGG" id="alkq:M9189_04415"/>
<keyword evidence="3" id="KW-0698">rRNA processing</keyword>
<comment type="similarity">
    <text evidence="8">Belongs to the methyltransferase superfamily. RlmI family.</text>
</comment>
<dbReference type="InterPro" id="IPR029063">
    <property type="entry name" value="SAM-dependent_MTases_sf"/>
</dbReference>
<dbReference type="Gene3D" id="3.40.50.150">
    <property type="entry name" value="Vaccinia Virus protein VP39"/>
    <property type="match status" value="1"/>
</dbReference>
<gene>
    <name evidence="10" type="ORF">M9189_04415</name>
</gene>
<dbReference type="Pfam" id="PF17785">
    <property type="entry name" value="PUA_3"/>
    <property type="match status" value="1"/>
</dbReference>
<evidence type="ECO:0000256" key="5">
    <source>
        <dbReference type="ARBA" id="ARBA00022679"/>
    </source>
</evidence>
<evidence type="ECO:0000256" key="1">
    <source>
        <dbReference type="ARBA" id="ARBA00004496"/>
    </source>
</evidence>
<dbReference type="PANTHER" id="PTHR42873:SF1">
    <property type="entry name" value="S-ADENOSYLMETHIONINE-DEPENDENT METHYLTRANSFERASE DOMAIN-CONTAINING PROTEIN"/>
    <property type="match status" value="1"/>
</dbReference>
<dbReference type="GO" id="GO:0005737">
    <property type="term" value="C:cytoplasm"/>
    <property type="evidence" value="ECO:0007669"/>
    <property type="project" value="UniProtKB-SubCell"/>
</dbReference>
<dbReference type="CDD" id="cd02440">
    <property type="entry name" value="AdoMet_MTases"/>
    <property type="match status" value="1"/>
</dbReference>
<dbReference type="InterPro" id="IPR019614">
    <property type="entry name" value="SAM-dep_methyl-trfase"/>
</dbReference>
<dbReference type="SUPFAM" id="SSF88697">
    <property type="entry name" value="PUA domain-like"/>
    <property type="match status" value="1"/>
</dbReference>
<evidence type="ECO:0000256" key="8">
    <source>
        <dbReference type="ARBA" id="ARBA00038091"/>
    </source>
</evidence>
<dbReference type="GO" id="GO:0032259">
    <property type="term" value="P:methylation"/>
    <property type="evidence" value="ECO:0007669"/>
    <property type="project" value="UniProtKB-KW"/>
</dbReference>
<feature type="domain" description="PUA" evidence="9">
    <location>
        <begin position="5"/>
        <end position="89"/>
    </location>
</feature>
<evidence type="ECO:0000313" key="10">
    <source>
        <dbReference type="EMBL" id="URW80593.1"/>
    </source>
</evidence>
<evidence type="ECO:0000259" key="9">
    <source>
        <dbReference type="SMART" id="SM00359"/>
    </source>
</evidence>
<dbReference type="InterPro" id="IPR002478">
    <property type="entry name" value="PUA"/>
</dbReference>
<protein>
    <submittedName>
        <fullName evidence="10">Class I SAM-dependent rRNA methyltransferase</fullName>
    </submittedName>
</protein>
<keyword evidence="4 10" id="KW-0489">Methyltransferase</keyword>
<accession>A0A9J6ZSN2</accession>
<evidence type="ECO:0000256" key="6">
    <source>
        <dbReference type="ARBA" id="ARBA00022691"/>
    </source>
</evidence>
<keyword evidence="11" id="KW-1185">Reference proteome</keyword>
<keyword evidence="2" id="KW-0963">Cytoplasm</keyword>
<dbReference type="GO" id="GO:0003723">
    <property type="term" value="F:RNA binding"/>
    <property type="evidence" value="ECO:0007669"/>
    <property type="project" value="UniProtKB-KW"/>
</dbReference>
<dbReference type="CDD" id="cd21153">
    <property type="entry name" value="PUA_RlmI"/>
    <property type="match status" value="1"/>
</dbReference>
<keyword evidence="5" id="KW-0808">Transferase</keyword>
<organism evidence="10 11">
    <name type="scientific">Xiashengella succiniciproducens</name>
    <dbReference type="NCBI Taxonomy" id="2949635"/>
    <lineage>
        <taxon>Bacteria</taxon>
        <taxon>Pseudomonadati</taxon>
        <taxon>Bacteroidota</taxon>
        <taxon>Bacteroidia</taxon>
        <taxon>Marinilabiliales</taxon>
        <taxon>Marinilabiliaceae</taxon>
        <taxon>Xiashengella</taxon>
    </lineage>
</organism>
<evidence type="ECO:0000256" key="7">
    <source>
        <dbReference type="ARBA" id="ARBA00022884"/>
    </source>
</evidence>
<dbReference type="GO" id="GO:0006364">
    <property type="term" value="P:rRNA processing"/>
    <property type="evidence" value="ECO:0007669"/>
    <property type="project" value="UniProtKB-KW"/>
</dbReference>
<proteinExistence type="inferred from homology"/>
<dbReference type="InterPro" id="IPR036974">
    <property type="entry name" value="PUA_sf"/>
</dbReference>
<keyword evidence="6" id="KW-0949">S-adenosyl-L-methionine</keyword>
<dbReference type="Proteomes" id="UP001056426">
    <property type="component" value="Chromosome"/>
</dbReference>
<dbReference type="Pfam" id="PF10672">
    <property type="entry name" value="Methyltrans_SAM"/>
    <property type="match status" value="1"/>
</dbReference>
<dbReference type="EMBL" id="CP098400">
    <property type="protein sequence ID" value="URW80593.1"/>
    <property type="molecule type" value="Genomic_DNA"/>
</dbReference>
<dbReference type="PANTHER" id="PTHR42873">
    <property type="entry name" value="RIBOSOMAL RNA LARGE SUBUNIT METHYLTRANSFERASE"/>
    <property type="match status" value="1"/>
</dbReference>
<dbReference type="Gene3D" id="3.30.750.80">
    <property type="entry name" value="RNA methyltransferase domain (HRMD) like"/>
    <property type="match status" value="1"/>
</dbReference>
<dbReference type="PROSITE" id="PS50890">
    <property type="entry name" value="PUA"/>
    <property type="match status" value="1"/>
</dbReference>
<evidence type="ECO:0000313" key="11">
    <source>
        <dbReference type="Proteomes" id="UP001056426"/>
    </source>
</evidence>
<keyword evidence="7" id="KW-0694">RNA-binding</keyword>
<comment type="subcellular location">
    <subcellularLocation>
        <location evidence="1">Cytoplasm</location>
    </subcellularLocation>
</comment>
<evidence type="ECO:0000256" key="3">
    <source>
        <dbReference type="ARBA" id="ARBA00022552"/>
    </source>
</evidence>
<reference evidence="10" key="2">
    <citation type="submission" date="2022-06" db="EMBL/GenBank/DDBJ databases">
        <title>Xiashengella guii gen. nov. sp. nov., a bacterium isolated form anaerobic digestion tank.</title>
        <authorList>
            <person name="Huang H."/>
        </authorList>
    </citation>
    <scope>NUCLEOTIDE SEQUENCE</scope>
    <source>
        <strain evidence="10">Ai-910</strain>
    </source>
</reference>
<dbReference type="InterPro" id="IPR015947">
    <property type="entry name" value="PUA-like_sf"/>
</dbReference>
<sequence>MHHLPILRLKPGKEQSVKRYHPWVFSGAVKGLENSGLKDGELVAVHDSNDNFLALGHYHSGSIAVRIVSYSKEIPDDKFWANKIARAWQLRIAIGLADSADTTAFRLVHGESDGLPGLIIDIYNSTAVLQAHTLAMYNLRPVIVKALQEVMGDRLKAVFDKSERTLTASSGIEARNSYLLGSSGDAIVKENGLRFNVGWEKGQKTGFFVDNRDNRHLLETYSKGRKLLNLYCYTGAFSCYALRGRATLVHSVDSSERAVMLCNENVELNFPGDGRHKSFVSDSYKYMGAAKEKYDLIILDPPAFAKHHTVINNAIQGYKRINVKAMEMIAPGGILFTYSCSQLVSREAFRTMLFSAAASCGRNIRILHQMSQAADHPISMYHPESEYLKGFVLYVE</sequence>
<dbReference type="SUPFAM" id="SSF53335">
    <property type="entry name" value="S-adenosyl-L-methionine-dependent methyltransferases"/>
    <property type="match status" value="1"/>
</dbReference>
<dbReference type="AlphaFoldDB" id="A0A9J6ZSN2"/>
<dbReference type="Gene3D" id="2.30.130.10">
    <property type="entry name" value="PUA domain"/>
    <property type="match status" value="1"/>
</dbReference>